<organism evidence="2 3">
    <name type="scientific">Yersinia phage fHe-Yen3-01</name>
    <dbReference type="NCBI Taxonomy" id="1932893"/>
    <lineage>
        <taxon>Viruses</taxon>
        <taxon>Duplodnaviria</taxon>
        <taxon>Heunggongvirae</taxon>
        <taxon>Uroviricota</taxon>
        <taxon>Caudoviricetes</taxon>
        <taxon>Autographivirales</taxon>
        <taxon>Autonotataviridae</taxon>
        <taxon>Melnykvirinae</taxon>
        <taxon>Pokrovskaiavirus</taxon>
        <taxon>Pokrovskaiavirus fHeYen301</taxon>
    </lineage>
</organism>
<proteinExistence type="predicted"/>
<feature type="compositionally biased region" description="Basic and acidic residues" evidence="1">
    <location>
        <begin position="108"/>
        <end position="131"/>
    </location>
</feature>
<dbReference type="EMBL" id="KY318515">
    <property type="protein sequence ID" value="APU00372.1"/>
    <property type="molecule type" value="Genomic_DNA"/>
</dbReference>
<keyword evidence="3" id="KW-1185">Reference proteome</keyword>
<feature type="region of interest" description="Disordered" evidence="1">
    <location>
        <begin position="30"/>
        <end position="131"/>
    </location>
</feature>
<protein>
    <submittedName>
        <fullName evidence="2">Uncharacterized protein</fullName>
    </submittedName>
</protein>
<evidence type="ECO:0000256" key="1">
    <source>
        <dbReference type="SAM" id="MobiDB-lite"/>
    </source>
</evidence>
<gene>
    <name evidence="2" type="ORF">fHeYen301_39</name>
</gene>
<reference evidence="3" key="1">
    <citation type="submission" date="2016-12" db="EMBL/GenBank/DDBJ databases">
        <title>Characterization and complete genome sequence of Yersinia bacteriophage, fHe-Yen3-01.</title>
        <authorList>
            <person name="Jun J.W."/>
            <person name="Wicklund A."/>
            <person name="Skurnik M."/>
        </authorList>
    </citation>
    <scope>NUCLEOTIDE SEQUENCE [LARGE SCALE GENOMIC DNA]</scope>
</reference>
<evidence type="ECO:0000313" key="2">
    <source>
        <dbReference type="EMBL" id="APU00372.1"/>
    </source>
</evidence>
<name>A0A1L7DQT4_9CAUD</name>
<feature type="compositionally biased region" description="Basic and acidic residues" evidence="1">
    <location>
        <begin position="68"/>
        <end position="86"/>
    </location>
</feature>
<dbReference type="Proteomes" id="UP000225269">
    <property type="component" value="Segment"/>
</dbReference>
<evidence type="ECO:0000313" key="3">
    <source>
        <dbReference type="Proteomes" id="UP000225269"/>
    </source>
</evidence>
<accession>A0A1L7DQT4</accession>
<sequence length="131" mass="14107">MGKLFKKITGALSKGVGAITGSNAAKKAAEDQARQMELQRAQEAQQAAQGAQENAMRAAAQQKSIESNLERDSVLKRAEDERKRAQEAGGGEGTVDVDLSGETAETDSDGRRINTREKFMSGKQKKEGLRL</sequence>
<feature type="compositionally biased region" description="Low complexity" evidence="1">
    <location>
        <begin position="35"/>
        <end position="55"/>
    </location>
</feature>